<name>A0ABQ9J6F4_9CUCU</name>
<keyword evidence="3" id="KW-1185">Reference proteome</keyword>
<gene>
    <name evidence="2" type="ORF">NQ317_008176</name>
</gene>
<evidence type="ECO:0000259" key="1">
    <source>
        <dbReference type="Pfam" id="PF21787"/>
    </source>
</evidence>
<accession>A0ABQ9J6F4</accession>
<evidence type="ECO:0000313" key="3">
    <source>
        <dbReference type="Proteomes" id="UP001162164"/>
    </source>
</evidence>
<feature type="domain" description="Transposable element P transposase-like RNase H" evidence="1">
    <location>
        <begin position="2"/>
        <end position="114"/>
    </location>
</feature>
<protein>
    <recommendedName>
        <fullName evidence="1">Transposable element P transposase-like RNase H domain-containing protein</fullName>
    </recommendedName>
</protein>
<dbReference type="Pfam" id="PF21787">
    <property type="entry name" value="TNP-like_RNaseH_N"/>
    <property type="match status" value="1"/>
</dbReference>
<sequence length="271" mass="30934">MNTKDKCCVIMFDEVAIDSTLQYNRKEDYVEGIEDFGTERNGKLADHANVFMLKGVYRQWVQPVSFTFSSGPIKSDRLVGLLKQVVHECNKLGLDIIASVCDQGAANVAAINKLMAETSEQCLQKKEQNTYFGYIIDNKEIVPLFDVPHLFKGIRNNLLNKNLHFSINGKDMEAKWEHIIQFYLLDISDNTRICPKLTDRHVIPEKINKMKDSLHSTSSEPLLVSIPQYRVSFYGDTNFTFQVASVPMELELCLWIRLSITRGSRKLTFGA</sequence>
<dbReference type="EMBL" id="JAPWTJ010001216">
    <property type="protein sequence ID" value="KAJ8973209.1"/>
    <property type="molecule type" value="Genomic_DNA"/>
</dbReference>
<comment type="caution">
    <text evidence="2">The sequence shown here is derived from an EMBL/GenBank/DDBJ whole genome shotgun (WGS) entry which is preliminary data.</text>
</comment>
<dbReference type="InterPro" id="IPR048365">
    <property type="entry name" value="TNP-like_RNaseH_N"/>
</dbReference>
<proteinExistence type="predicted"/>
<evidence type="ECO:0000313" key="2">
    <source>
        <dbReference type="EMBL" id="KAJ8973209.1"/>
    </source>
</evidence>
<dbReference type="Proteomes" id="UP001162164">
    <property type="component" value="Unassembled WGS sequence"/>
</dbReference>
<organism evidence="2 3">
    <name type="scientific">Molorchus minor</name>
    <dbReference type="NCBI Taxonomy" id="1323400"/>
    <lineage>
        <taxon>Eukaryota</taxon>
        <taxon>Metazoa</taxon>
        <taxon>Ecdysozoa</taxon>
        <taxon>Arthropoda</taxon>
        <taxon>Hexapoda</taxon>
        <taxon>Insecta</taxon>
        <taxon>Pterygota</taxon>
        <taxon>Neoptera</taxon>
        <taxon>Endopterygota</taxon>
        <taxon>Coleoptera</taxon>
        <taxon>Polyphaga</taxon>
        <taxon>Cucujiformia</taxon>
        <taxon>Chrysomeloidea</taxon>
        <taxon>Cerambycidae</taxon>
        <taxon>Lamiinae</taxon>
        <taxon>Monochamini</taxon>
        <taxon>Molorchus</taxon>
    </lineage>
</organism>
<reference evidence="2" key="1">
    <citation type="journal article" date="2023" name="Insect Mol. Biol.">
        <title>Genome sequencing provides insights into the evolution of gene families encoding plant cell wall-degrading enzymes in longhorned beetles.</title>
        <authorList>
            <person name="Shin N.R."/>
            <person name="Okamura Y."/>
            <person name="Kirsch R."/>
            <person name="Pauchet Y."/>
        </authorList>
    </citation>
    <scope>NUCLEOTIDE SEQUENCE</scope>
    <source>
        <strain evidence="2">MMC_N1</strain>
    </source>
</reference>